<reference evidence="2 3" key="1">
    <citation type="submission" date="2018-01" db="EMBL/GenBank/DDBJ databases">
        <authorList>
            <person name="Clerissi C."/>
        </authorList>
    </citation>
    <scope>NUCLEOTIDE SEQUENCE [LARGE SCALE GENOMIC DNA]</scope>
    <source>
        <strain evidence="2">Cupriavidus taiwanensis STM 6021</strain>
    </source>
</reference>
<dbReference type="Pfam" id="PF04471">
    <property type="entry name" value="Mrr_cat"/>
    <property type="match status" value="1"/>
</dbReference>
<keyword evidence="2" id="KW-0540">Nuclease</keyword>
<dbReference type="GO" id="GO:0009307">
    <property type="term" value="P:DNA restriction-modification system"/>
    <property type="evidence" value="ECO:0007669"/>
    <property type="project" value="InterPro"/>
</dbReference>
<organism evidence="2 3">
    <name type="scientific">Cupriavidus taiwanensis</name>
    <dbReference type="NCBI Taxonomy" id="164546"/>
    <lineage>
        <taxon>Bacteria</taxon>
        <taxon>Pseudomonadati</taxon>
        <taxon>Pseudomonadota</taxon>
        <taxon>Betaproteobacteria</taxon>
        <taxon>Burkholderiales</taxon>
        <taxon>Burkholderiaceae</taxon>
        <taxon>Cupriavidus</taxon>
    </lineage>
</organism>
<dbReference type="RefSeq" id="WP_116328332.1">
    <property type="nucleotide sequence ID" value="NZ_OFSW01000032.1"/>
</dbReference>
<keyword evidence="2" id="KW-0255">Endonuclease</keyword>
<evidence type="ECO:0000313" key="3">
    <source>
        <dbReference type="Proteomes" id="UP000257139"/>
    </source>
</evidence>
<name>A0A7Z7JHW3_9BURK</name>
<dbReference type="InterPro" id="IPR011856">
    <property type="entry name" value="tRNA_endonuc-like_dom_sf"/>
</dbReference>
<sequence>MTTAAEMDNDPDWRKLEQLVASIQAQLAPGASVRHNVELAGVHSETNRQIDVLIEANVGQYKFRIVLDCKDYKTPVDVKGIEEFYGLVQDVQAHKGVLVCPSGFSASAKKRAKKLDVDLYRPVDTGDHKWKAEVALPAICDVRTCAMSFRISMSQPYAFTLSEHPALLDVFTSTALPLDNALTAAIDAWNSGQLPVEPGEFGHVDLYSVETLVDNGHGMLVSVELTLSGLVEQKRYFGRLPIEKISGFEDQHTGAVITNAFSVGALDWENVRSNWQLLKDGEESPGPVALTVQALQYIGHD</sequence>
<proteinExistence type="predicted"/>
<dbReference type="InterPro" id="IPR007560">
    <property type="entry name" value="Restrct_endonuc_IV_Mrr"/>
</dbReference>
<keyword evidence="2" id="KW-0378">Hydrolase</keyword>
<gene>
    <name evidence="2" type="ORF">CBM2594_U10165</name>
</gene>
<evidence type="ECO:0000259" key="1">
    <source>
        <dbReference type="Pfam" id="PF04471"/>
    </source>
</evidence>
<protein>
    <submittedName>
        <fullName evidence="2">Restriction endonuclease</fullName>
    </submittedName>
</protein>
<dbReference type="EMBL" id="OGUU01000045">
    <property type="protein sequence ID" value="SPC25664.1"/>
    <property type="molecule type" value="Genomic_DNA"/>
</dbReference>
<dbReference type="AlphaFoldDB" id="A0A7Z7JHW3"/>
<accession>A0A7Z7JHW3</accession>
<feature type="domain" description="Restriction endonuclease type IV Mrr" evidence="1">
    <location>
        <begin position="12"/>
        <end position="116"/>
    </location>
</feature>
<dbReference type="Proteomes" id="UP000257139">
    <property type="component" value="Unassembled WGS sequence"/>
</dbReference>
<dbReference type="GO" id="GO:0003677">
    <property type="term" value="F:DNA binding"/>
    <property type="evidence" value="ECO:0007669"/>
    <property type="project" value="InterPro"/>
</dbReference>
<dbReference type="GO" id="GO:0004519">
    <property type="term" value="F:endonuclease activity"/>
    <property type="evidence" value="ECO:0007669"/>
    <property type="project" value="UniProtKB-KW"/>
</dbReference>
<evidence type="ECO:0000313" key="2">
    <source>
        <dbReference type="EMBL" id="SPC25664.1"/>
    </source>
</evidence>
<comment type="caution">
    <text evidence="2">The sequence shown here is derived from an EMBL/GenBank/DDBJ whole genome shotgun (WGS) entry which is preliminary data.</text>
</comment>
<dbReference type="SUPFAM" id="SSF52980">
    <property type="entry name" value="Restriction endonuclease-like"/>
    <property type="match status" value="1"/>
</dbReference>
<dbReference type="InterPro" id="IPR011335">
    <property type="entry name" value="Restrct_endonuc-II-like"/>
</dbReference>
<dbReference type="Gene3D" id="3.40.1350.10">
    <property type="match status" value="1"/>
</dbReference>